<comment type="caution">
    <text evidence="1">The sequence shown here is derived from an EMBL/GenBank/DDBJ whole genome shotgun (WGS) entry which is preliminary data.</text>
</comment>
<dbReference type="EMBL" id="JANFXK010000029">
    <property type="protein sequence ID" value="MCQ4638442.1"/>
    <property type="molecule type" value="Genomic_DNA"/>
</dbReference>
<gene>
    <name evidence="1" type="ORF">NE619_17060</name>
</gene>
<reference evidence="1 2" key="1">
    <citation type="submission" date="2022-06" db="EMBL/GenBank/DDBJ databases">
        <title>Isolation of gut microbiota from human fecal samples.</title>
        <authorList>
            <person name="Pamer E.G."/>
            <person name="Barat B."/>
            <person name="Waligurski E."/>
            <person name="Medina S."/>
            <person name="Paddock L."/>
            <person name="Mostad J."/>
        </authorList>
    </citation>
    <scope>NUCLEOTIDE SEQUENCE [LARGE SCALE GENOMIC DNA]</scope>
    <source>
        <strain evidence="1 2">SL.3.17</strain>
    </source>
</reference>
<name>A0ABT1RTE0_9FIRM</name>
<evidence type="ECO:0000313" key="1">
    <source>
        <dbReference type="EMBL" id="MCQ4638442.1"/>
    </source>
</evidence>
<dbReference type="RefSeq" id="WP_256133639.1">
    <property type="nucleotide sequence ID" value="NZ_JANFXK010000029.1"/>
</dbReference>
<protein>
    <submittedName>
        <fullName evidence="1">Uncharacterized protein</fullName>
    </submittedName>
</protein>
<proteinExistence type="predicted"/>
<organism evidence="1 2">
    <name type="scientific">Anaerovorax odorimutans</name>
    <dbReference type="NCBI Taxonomy" id="109327"/>
    <lineage>
        <taxon>Bacteria</taxon>
        <taxon>Bacillati</taxon>
        <taxon>Bacillota</taxon>
        <taxon>Clostridia</taxon>
        <taxon>Peptostreptococcales</taxon>
        <taxon>Anaerovoracaceae</taxon>
        <taxon>Anaerovorax</taxon>
    </lineage>
</organism>
<accession>A0ABT1RTE0</accession>
<dbReference type="Proteomes" id="UP001524502">
    <property type="component" value="Unassembled WGS sequence"/>
</dbReference>
<evidence type="ECO:0000313" key="2">
    <source>
        <dbReference type="Proteomes" id="UP001524502"/>
    </source>
</evidence>
<keyword evidence="2" id="KW-1185">Reference proteome</keyword>
<sequence length="135" mass="14817">MSYTAEQMQAMHNKLMQELIARTDDTGWVEIPLSGYNVIWSVGTVRARRIGNIVTLTVYNIRTTQTVSNVVRVVNDLGQFTPKSDFAIPVAAMPSAGLQFGGLFVLRPSGILELSPSAVYTPSYGVYGHATYMID</sequence>